<dbReference type="GO" id="GO:0045124">
    <property type="term" value="P:regulation of bone resorption"/>
    <property type="evidence" value="ECO:0007669"/>
    <property type="project" value="TreeGrafter"/>
</dbReference>
<dbReference type="SUPFAM" id="SSF48726">
    <property type="entry name" value="Immunoglobulin"/>
    <property type="match status" value="1"/>
</dbReference>
<dbReference type="GeneTree" id="ENSGT00930000152707"/>
<sequence length="226" mass="25665">MEDEGTYECGFSFYERTQWRTWNNVGFFASKGKRTRLQVEVRPKILDIWREFVSSSASWRLFCEAEAKPGPNITWWNPQGLLINGSETVVSPNNQNDLQKIISSYNITREDPEGNYSCLVQNQHGTGKGFVFYGEFEGKRGITGIVIGCTSAIILVLLLIVFGFFIHKKHRNLHEGINSGMNPNQNVEEEVELTYATLADQPKPDFHSPRPQHSADTSIYAVVKTE</sequence>
<keyword evidence="4" id="KW-1185">Reference proteome</keyword>
<dbReference type="InterPro" id="IPR042836">
    <property type="entry name" value="SIG15"/>
</dbReference>
<reference evidence="3" key="1">
    <citation type="submission" date="2025-08" db="UniProtKB">
        <authorList>
            <consortium name="Ensembl"/>
        </authorList>
    </citation>
    <scope>IDENTIFICATION</scope>
</reference>
<dbReference type="GO" id="GO:2001204">
    <property type="term" value="P:regulation of osteoclast development"/>
    <property type="evidence" value="ECO:0007669"/>
    <property type="project" value="TreeGrafter"/>
</dbReference>
<dbReference type="InterPro" id="IPR007110">
    <property type="entry name" value="Ig-like_dom"/>
</dbReference>
<name>A0A8C4WVG7_EPTBU</name>
<evidence type="ECO:0000256" key="1">
    <source>
        <dbReference type="SAM" id="Phobius"/>
    </source>
</evidence>
<feature type="domain" description="Ig-like" evidence="2">
    <location>
        <begin position="43"/>
        <end position="122"/>
    </location>
</feature>
<dbReference type="GO" id="GO:0005886">
    <property type="term" value="C:plasma membrane"/>
    <property type="evidence" value="ECO:0007669"/>
    <property type="project" value="TreeGrafter"/>
</dbReference>
<dbReference type="InterPro" id="IPR036179">
    <property type="entry name" value="Ig-like_dom_sf"/>
</dbReference>
<dbReference type="Proteomes" id="UP000694388">
    <property type="component" value="Unplaced"/>
</dbReference>
<evidence type="ECO:0000313" key="4">
    <source>
        <dbReference type="Proteomes" id="UP000694388"/>
    </source>
</evidence>
<dbReference type="PANTHER" id="PTHR46942">
    <property type="entry name" value="SIALIC ACID-BINDING IG-LIKE LECTIN 15"/>
    <property type="match status" value="1"/>
</dbReference>
<dbReference type="AlphaFoldDB" id="A0A8C4WVG7"/>
<dbReference type="Ensembl" id="ENSEBUT00000013950.1">
    <property type="protein sequence ID" value="ENSEBUP00000013374.1"/>
    <property type="gene ID" value="ENSEBUG00000008446.1"/>
</dbReference>
<reference evidence="3" key="2">
    <citation type="submission" date="2025-09" db="UniProtKB">
        <authorList>
            <consortium name="Ensembl"/>
        </authorList>
    </citation>
    <scope>IDENTIFICATION</scope>
</reference>
<dbReference type="GO" id="GO:0032956">
    <property type="term" value="P:regulation of actin cytoskeleton organization"/>
    <property type="evidence" value="ECO:0007669"/>
    <property type="project" value="TreeGrafter"/>
</dbReference>
<dbReference type="PANTHER" id="PTHR46942:SF1">
    <property type="entry name" value="SIALIC ACID-BINDING IG-LIKE LECTIN 15"/>
    <property type="match status" value="1"/>
</dbReference>
<keyword evidence="1" id="KW-1133">Transmembrane helix</keyword>
<dbReference type="InterPro" id="IPR013783">
    <property type="entry name" value="Ig-like_fold"/>
</dbReference>
<protein>
    <recommendedName>
        <fullName evidence="2">Ig-like domain-containing protein</fullName>
    </recommendedName>
</protein>
<dbReference type="Gene3D" id="2.60.40.10">
    <property type="entry name" value="Immunoglobulins"/>
    <property type="match status" value="1"/>
</dbReference>
<organism evidence="3 4">
    <name type="scientific">Eptatretus burgeri</name>
    <name type="common">Inshore hagfish</name>
    <dbReference type="NCBI Taxonomy" id="7764"/>
    <lineage>
        <taxon>Eukaryota</taxon>
        <taxon>Metazoa</taxon>
        <taxon>Chordata</taxon>
        <taxon>Craniata</taxon>
        <taxon>Vertebrata</taxon>
        <taxon>Cyclostomata</taxon>
        <taxon>Myxini</taxon>
        <taxon>Myxiniformes</taxon>
        <taxon>Myxinidae</taxon>
        <taxon>Eptatretinae</taxon>
        <taxon>Eptatretus</taxon>
    </lineage>
</organism>
<dbReference type="Pfam" id="PF13927">
    <property type="entry name" value="Ig_3"/>
    <property type="match status" value="1"/>
</dbReference>
<keyword evidence="1" id="KW-0812">Transmembrane</keyword>
<evidence type="ECO:0000259" key="2">
    <source>
        <dbReference type="PROSITE" id="PS50835"/>
    </source>
</evidence>
<proteinExistence type="predicted"/>
<feature type="transmembrane region" description="Helical" evidence="1">
    <location>
        <begin position="145"/>
        <end position="166"/>
    </location>
</feature>
<keyword evidence="1" id="KW-0472">Membrane</keyword>
<accession>A0A8C4WVG7</accession>
<evidence type="ECO:0000313" key="3">
    <source>
        <dbReference type="Ensembl" id="ENSEBUP00000013374.1"/>
    </source>
</evidence>
<dbReference type="PROSITE" id="PS50835">
    <property type="entry name" value="IG_LIKE"/>
    <property type="match status" value="1"/>
</dbReference>